<evidence type="ECO:0000256" key="8">
    <source>
        <dbReference type="SAM" id="MobiDB-lite"/>
    </source>
</evidence>
<keyword evidence="5 7" id="KW-0975">Bacterial flagellum</keyword>
<dbReference type="PANTHER" id="PTHR34933:SF1">
    <property type="entry name" value="FLAGELLAR L-RING PROTEIN"/>
    <property type="match status" value="1"/>
</dbReference>
<evidence type="ECO:0000256" key="5">
    <source>
        <dbReference type="ARBA" id="ARBA00023143"/>
    </source>
</evidence>
<dbReference type="PRINTS" id="PR01008">
    <property type="entry name" value="FLGLRINGFLGH"/>
</dbReference>
<dbReference type="PANTHER" id="PTHR34933">
    <property type="entry name" value="FLAGELLAR L-RING PROTEIN"/>
    <property type="match status" value="1"/>
</dbReference>
<evidence type="ECO:0000313" key="11">
    <source>
        <dbReference type="Proteomes" id="UP001224516"/>
    </source>
</evidence>
<comment type="subunit">
    <text evidence="7">The basal body constitutes a major portion of the flagellar organelle and consists of four rings (L,P,S, and M) mounted on a central rod.</text>
</comment>
<evidence type="ECO:0000313" key="10">
    <source>
        <dbReference type="EMBL" id="MEJ8673305.1"/>
    </source>
</evidence>
<evidence type="ECO:0000256" key="2">
    <source>
        <dbReference type="ARBA" id="ARBA00006929"/>
    </source>
</evidence>
<reference evidence="10 11" key="1">
    <citation type="submission" date="2023-12" db="EMBL/GenBank/DDBJ databases">
        <title>Evaluation and characterization of a potential secondary metabolite violacein from indigenous Chromobacterium amazonense SAM215.</title>
        <authorList>
            <person name="Tarafdar M.R."/>
            <person name="Abedin S.M."/>
            <person name="Atiqua A."/>
            <person name="Saha A."/>
            <person name="Khan S.N."/>
        </authorList>
    </citation>
    <scope>NUCLEOTIDE SEQUENCE [LARGE SCALE GENOMIC DNA]</scope>
    <source>
        <strain evidence="10 11">SAM215</strain>
    </source>
</reference>
<evidence type="ECO:0000256" key="7">
    <source>
        <dbReference type="HAMAP-Rule" id="MF_00415"/>
    </source>
</evidence>
<keyword evidence="11" id="KW-1185">Reference proteome</keyword>
<evidence type="ECO:0000256" key="4">
    <source>
        <dbReference type="ARBA" id="ARBA00023136"/>
    </source>
</evidence>
<keyword evidence="10" id="KW-0966">Cell projection</keyword>
<comment type="caution">
    <text evidence="10">The sequence shown here is derived from an EMBL/GenBank/DDBJ whole genome shotgun (WGS) entry which is preliminary data.</text>
</comment>
<evidence type="ECO:0000256" key="3">
    <source>
        <dbReference type="ARBA" id="ARBA00022729"/>
    </source>
</evidence>
<dbReference type="EMBL" id="JAVFJF020000001">
    <property type="protein sequence ID" value="MEJ8673305.1"/>
    <property type="molecule type" value="Genomic_DNA"/>
</dbReference>
<keyword evidence="4 7" id="KW-0472">Membrane</keyword>
<feature type="region of interest" description="Disordered" evidence="8">
    <location>
        <begin position="24"/>
        <end position="43"/>
    </location>
</feature>
<sequence>MTTLLRPLTLAALLLAGCAQFQPAPPPPDPLPDLVRQSSEAPRGGGVFTAGGTLSLISDNRAFRPGDILTVVLQETTQASKQAGTTFGKQSGAKIGPSLIGNTTFNAQVGIDANRNFNGSSTSTQQNALAGSLTVVVHKVLPNGLLQVKGEKQLTLNQGEESLRLAGYVRVEDIDTDNRVSSLRIANARIGYSGSGALADANNPGWLMKFFTSPLMPF</sequence>
<dbReference type="Proteomes" id="UP001224516">
    <property type="component" value="Unassembled WGS sequence"/>
</dbReference>
<dbReference type="Pfam" id="PF02107">
    <property type="entry name" value="FlgH"/>
    <property type="match status" value="1"/>
</dbReference>
<accession>A0ABU8UWN0</accession>
<name>A0ABU8UWN0_9NEIS</name>
<proteinExistence type="inferred from homology"/>
<keyword evidence="3 7" id="KW-0732">Signal</keyword>
<dbReference type="InterPro" id="IPR000527">
    <property type="entry name" value="Flag_Lring"/>
</dbReference>
<feature type="chain" id="PRO_5046827658" description="Flagellar L-ring protein" evidence="9">
    <location>
        <begin position="22"/>
        <end position="218"/>
    </location>
</feature>
<evidence type="ECO:0000256" key="9">
    <source>
        <dbReference type="SAM" id="SignalP"/>
    </source>
</evidence>
<keyword evidence="10" id="KW-0969">Cilium</keyword>
<evidence type="ECO:0000256" key="1">
    <source>
        <dbReference type="ARBA" id="ARBA00002591"/>
    </source>
</evidence>
<comment type="function">
    <text evidence="1 7">Assembles around the rod to form the L-ring and probably protects the motor/basal body from shearing forces during rotation.</text>
</comment>
<dbReference type="NCBIfam" id="NF001304">
    <property type="entry name" value="PRK00249.1-4"/>
    <property type="match status" value="1"/>
</dbReference>
<dbReference type="RefSeq" id="WP_307913801.1">
    <property type="nucleotide sequence ID" value="NZ_JAVFJF020000001.1"/>
</dbReference>
<organism evidence="10 11">
    <name type="scientific">Chromobacterium amazonense</name>
    <dbReference type="NCBI Taxonomy" id="1382803"/>
    <lineage>
        <taxon>Bacteria</taxon>
        <taxon>Pseudomonadati</taxon>
        <taxon>Pseudomonadota</taxon>
        <taxon>Betaproteobacteria</taxon>
        <taxon>Neisseriales</taxon>
        <taxon>Chromobacteriaceae</taxon>
        <taxon>Chromobacterium</taxon>
    </lineage>
</organism>
<keyword evidence="7" id="KW-0449">Lipoprotein</keyword>
<feature type="signal peptide" evidence="9">
    <location>
        <begin position="1"/>
        <end position="21"/>
    </location>
</feature>
<evidence type="ECO:0000256" key="6">
    <source>
        <dbReference type="ARBA" id="ARBA00023237"/>
    </source>
</evidence>
<comment type="similarity">
    <text evidence="2 7">Belongs to the FlgH family.</text>
</comment>
<keyword evidence="6 7" id="KW-0998">Cell outer membrane</keyword>
<dbReference type="HAMAP" id="MF_00415">
    <property type="entry name" value="FlgH"/>
    <property type="match status" value="1"/>
</dbReference>
<gene>
    <name evidence="7 10" type="primary">flgH</name>
    <name evidence="10" type="ORF">QCL97_001090</name>
</gene>
<comment type="subcellular location">
    <subcellularLocation>
        <location evidence="7">Cell outer membrane</location>
        <topology evidence="7">Lipid-anchor</topology>
    </subcellularLocation>
    <subcellularLocation>
        <location evidence="7">Bacterial flagellum basal body</location>
    </subcellularLocation>
</comment>
<keyword evidence="10" id="KW-0282">Flagellum</keyword>
<protein>
    <recommendedName>
        <fullName evidence="7">Flagellar L-ring protein</fullName>
    </recommendedName>
    <alternativeName>
        <fullName evidence="7">Basal body L-ring protein</fullName>
    </alternativeName>
</protein>
<dbReference type="PROSITE" id="PS51257">
    <property type="entry name" value="PROKAR_LIPOPROTEIN"/>
    <property type="match status" value="1"/>
</dbReference>